<reference evidence="1" key="1">
    <citation type="journal article" date="2020" name="mSystems">
        <title>Genome- and Community-Level Interaction Insights into Carbon Utilization and Element Cycling Functions of Hydrothermarchaeota in Hydrothermal Sediment.</title>
        <authorList>
            <person name="Zhou Z."/>
            <person name="Liu Y."/>
            <person name="Xu W."/>
            <person name="Pan J."/>
            <person name="Luo Z.H."/>
            <person name="Li M."/>
        </authorList>
    </citation>
    <scope>NUCLEOTIDE SEQUENCE [LARGE SCALE GENOMIC DNA]</scope>
    <source>
        <strain evidence="1">SpSt-769</strain>
    </source>
</reference>
<dbReference type="AlphaFoldDB" id="A0A7C4ESL9"/>
<comment type="caution">
    <text evidence="1">The sequence shown here is derived from an EMBL/GenBank/DDBJ whole genome shotgun (WGS) entry which is preliminary data.</text>
</comment>
<evidence type="ECO:0000313" key="1">
    <source>
        <dbReference type="EMBL" id="HGH61249.1"/>
    </source>
</evidence>
<sequence>MKRTAQRYFEFIEEPSRHSEELEVNRLRRLREILGLPSPRSASFVSRLPFTLNDVTAGTETELQAAALGQKESVDLPLVIKESNYFANMLKRVHAGDADSETVSEIERFLNENSSEVWENSWVRFPRERLHESAQQVLEADLRSNKMDPTSPPRTDANQFVFWRGGQEWVRVPISYLIKLALADFLGTETRPRSNVTDTVRAIMDKFFSDNTSPETVSLYITPLSPETEMGLAAAKETSLRFLLTHLLVSYANHKFGLKGIGQEAVVYMSPHPPLRQKKLSECVSDAFYRELFMSPCLSGWNDGQRKKAYMHLCHEVLSRSQLNATAKLRESGIMTRKLVFFPTLASTSLSNNGAHVSLGSRKLTALLRDDSSGFTSAHEKCLGDLVVKVAEHFLPLFVGTYSAAPFKLDFCDFHPEKVLGFLPHELDYTHLRMLWRCWKKKARLEFLGRSITPFGVKTLDHAASSFLRLRGDFVPDFRLIDYFVALMSTNRSPALDGTPGNLDRLKDDLMSLGVFDNRLSPYMLCRMREFSHAGFSGFEGRYYSLFASLKNDLSHAINLQNLVLTVAFKLVLQGRYTHHDIPDDPSTESERRQIFFGRAIGLPVFYVHNDTRNSLLKEIVQRTAGATFSRRYSRYIKVFHASFQKALLQTLIQEGADIIDLLGVQPTIADLKARVENYDEQSVAGKLRSAIADKLGINDPLCVSGDEFNSAAENYYRTELRYNHLAEAIDFLKQDVGRLPCDPHESSTPCLYRIHKTRPTRNLVSFVASRTDAIIQGAASFEDIVAFIELALMVITENALKASQTMKENSPFYALSPSVH</sequence>
<name>A0A7C4ESL9_9BACT</name>
<accession>A0A7C4ESL9</accession>
<protein>
    <submittedName>
        <fullName evidence="1">Uncharacterized protein</fullName>
    </submittedName>
</protein>
<proteinExistence type="predicted"/>
<dbReference type="EMBL" id="DTGT01000253">
    <property type="protein sequence ID" value="HGH61249.1"/>
    <property type="molecule type" value="Genomic_DNA"/>
</dbReference>
<gene>
    <name evidence="1" type="ORF">ENV54_08130</name>
</gene>
<organism evidence="1">
    <name type="scientific">Desulfomonile tiedjei</name>
    <dbReference type="NCBI Taxonomy" id="2358"/>
    <lineage>
        <taxon>Bacteria</taxon>
        <taxon>Pseudomonadati</taxon>
        <taxon>Thermodesulfobacteriota</taxon>
        <taxon>Desulfomonilia</taxon>
        <taxon>Desulfomonilales</taxon>
        <taxon>Desulfomonilaceae</taxon>
        <taxon>Desulfomonile</taxon>
    </lineage>
</organism>